<gene>
    <name evidence="1" type="ORF">LOD99_1680</name>
</gene>
<dbReference type="AlphaFoldDB" id="A0AAV7K6B6"/>
<comment type="caution">
    <text evidence="1">The sequence shown here is derived from an EMBL/GenBank/DDBJ whole genome shotgun (WGS) entry which is preliminary data.</text>
</comment>
<sequence>MASSGRKCSNDPNTFCYICGEYTLKDQRRSISDFVRKAYFAYFEVKLGDQNSSSIFGQFNLEKHNNLSRNLNLSKECSEILHPGTKITYYRHREEGLLHYFSHQEGLVFCNDIGGLLLEMGGARLYPEILLTAS</sequence>
<dbReference type="EMBL" id="JAKMXF010000166">
    <property type="protein sequence ID" value="KAI6655946.1"/>
    <property type="molecule type" value="Genomic_DNA"/>
</dbReference>
<proteinExistence type="predicted"/>
<organism evidence="1 2">
    <name type="scientific">Oopsacas minuta</name>
    <dbReference type="NCBI Taxonomy" id="111878"/>
    <lineage>
        <taxon>Eukaryota</taxon>
        <taxon>Metazoa</taxon>
        <taxon>Porifera</taxon>
        <taxon>Hexactinellida</taxon>
        <taxon>Hexasterophora</taxon>
        <taxon>Lyssacinosida</taxon>
        <taxon>Leucopsacidae</taxon>
        <taxon>Oopsacas</taxon>
    </lineage>
</organism>
<protein>
    <submittedName>
        <fullName evidence="1">Uncharacterized protein</fullName>
    </submittedName>
</protein>
<dbReference type="Proteomes" id="UP001165289">
    <property type="component" value="Unassembled WGS sequence"/>
</dbReference>
<accession>A0AAV7K6B6</accession>
<keyword evidence="2" id="KW-1185">Reference proteome</keyword>
<evidence type="ECO:0000313" key="1">
    <source>
        <dbReference type="EMBL" id="KAI6655946.1"/>
    </source>
</evidence>
<name>A0AAV7K6B6_9METZ</name>
<reference evidence="1 2" key="1">
    <citation type="journal article" date="2023" name="BMC Biol.">
        <title>The compact genome of the sponge Oopsacas minuta (Hexactinellida) is lacking key metazoan core genes.</title>
        <authorList>
            <person name="Santini S."/>
            <person name="Schenkelaars Q."/>
            <person name="Jourda C."/>
            <person name="Duchesne M."/>
            <person name="Belahbib H."/>
            <person name="Rocher C."/>
            <person name="Selva M."/>
            <person name="Riesgo A."/>
            <person name="Vervoort M."/>
            <person name="Leys S.P."/>
            <person name="Kodjabachian L."/>
            <person name="Le Bivic A."/>
            <person name="Borchiellini C."/>
            <person name="Claverie J.M."/>
            <person name="Renard E."/>
        </authorList>
    </citation>
    <scope>NUCLEOTIDE SEQUENCE [LARGE SCALE GENOMIC DNA]</scope>
    <source>
        <strain evidence="1">SPO-2</strain>
    </source>
</reference>
<evidence type="ECO:0000313" key="2">
    <source>
        <dbReference type="Proteomes" id="UP001165289"/>
    </source>
</evidence>